<dbReference type="Proteomes" id="UP000242930">
    <property type="component" value="Unassembled WGS sequence"/>
</dbReference>
<reference evidence="3" key="1">
    <citation type="submission" date="2016-10" db="EMBL/GenBank/DDBJ databases">
        <authorList>
            <person name="Varghese N."/>
            <person name="Submissions S."/>
        </authorList>
    </citation>
    <scope>NUCLEOTIDE SEQUENCE [LARGE SCALE GENOMIC DNA]</scope>
    <source>
        <strain evidence="3">LMG 25967</strain>
    </source>
</reference>
<dbReference type="RefSeq" id="WP_090311358.1">
    <property type="nucleotide sequence ID" value="NZ_FNZE01000009.1"/>
</dbReference>
<accession>A0A1H6Z1L7</accession>
<gene>
    <name evidence="2" type="ORF">SAMN05216201_10979</name>
</gene>
<proteinExistence type="predicted"/>
<dbReference type="Pfam" id="PF03245">
    <property type="entry name" value="Phage_lysis"/>
    <property type="match status" value="1"/>
</dbReference>
<evidence type="ECO:0000256" key="1">
    <source>
        <dbReference type="SAM" id="Coils"/>
    </source>
</evidence>
<dbReference type="OrthoDB" id="6466046at2"/>
<protein>
    <submittedName>
        <fullName evidence="2">Prophage endopeptidase</fullName>
    </submittedName>
</protein>
<evidence type="ECO:0000313" key="2">
    <source>
        <dbReference type="EMBL" id="SEJ46556.1"/>
    </source>
</evidence>
<name>A0A1H6Z1L7_9PSED</name>
<keyword evidence="3" id="KW-1185">Reference proteome</keyword>
<dbReference type="STRING" id="915471.SAMN05216201_10979"/>
<evidence type="ECO:0000313" key="3">
    <source>
        <dbReference type="Proteomes" id="UP000242930"/>
    </source>
</evidence>
<keyword evidence="1" id="KW-0175">Coiled coil</keyword>
<feature type="coiled-coil region" evidence="1">
    <location>
        <begin position="23"/>
        <end position="78"/>
    </location>
</feature>
<dbReference type="AlphaFoldDB" id="A0A1H6Z1L7"/>
<organism evidence="2 3">
    <name type="scientific">Pseudomonas linyingensis</name>
    <dbReference type="NCBI Taxonomy" id="915471"/>
    <lineage>
        <taxon>Bacteria</taxon>
        <taxon>Pseudomonadati</taxon>
        <taxon>Pseudomonadota</taxon>
        <taxon>Gammaproteobacteria</taxon>
        <taxon>Pseudomonadales</taxon>
        <taxon>Pseudomonadaceae</taxon>
        <taxon>Pseudomonas</taxon>
    </lineage>
</organism>
<dbReference type="EMBL" id="FNZE01000009">
    <property type="protein sequence ID" value="SEJ46556.1"/>
    <property type="molecule type" value="Genomic_DNA"/>
</dbReference>
<dbReference type="GO" id="GO:0044659">
    <property type="term" value="P:viral release from host cell by cytolysis"/>
    <property type="evidence" value="ECO:0007669"/>
    <property type="project" value="InterPro"/>
</dbReference>
<dbReference type="InterPro" id="IPR004929">
    <property type="entry name" value="I-spanin"/>
</dbReference>
<sequence>MIRLLLAALAVVSLLALWLTSERSGLQRDLATAEGQVEQLQQSARLAEQAFAARDAVDQQHTEELSHARAENDRLRADVAAGGQRLFVKTACPAVPAYSGAAGVADAGAAELAADARPDYHALRDELALSRQMILGLQQYVREVCVR</sequence>